<protein>
    <submittedName>
        <fullName evidence="2">Secreted protein</fullName>
    </submittedName>
</protein>
<organism evidence="1 2">
    <name type="scientific">Steinernema glaseri</name>
    <dbReference type="NCBI Taxonomy" id="37863"/>
    <lineage>
        <taxon>Eukaryota</taxon>
        <taxon>Metazoa</taxon>
        <taxon>Ecdysozoa</taxon>
        <taxon>Nematoda</taxon>
        <taxon>Chromadorea</taxon>
        <taxon>Rhabditida</taxon>
        <taxon>Tylenchina</taxon>
        <taxon>Panagrolaimomorpha</taxon>
        <taxon>Strongyloidoidea</taxon>
        <taxon>Steinernematidae</taxon>
        <taxon>Steinernema</taxon>
    </lineage>
</organism>
<evidence type="ECO:0000313" key="2">
    <source>
        <dbReference type="WBParaSite" id="L893_g29678.t1"/>
    </source>
</evidence>
<name>A0A1I7ZUH8_9BILA</name>
<sequence length="104" mass="11327">MFLGFPCSARHVCVVSSGVYARSCAHSSRAVVVYCCRAANVTTFDLTTRQPSGRGHALPRTLSREYNYFESRVIAGKRRGVPDLADGSPCLIVASRALFVMTLL</sequence>
<evidence type="ECO:0000313" key="1">
    <source>
        <dbReference type="Proteomes" id="UP000095287"/>
    </source>
</evidence>
<dbReference type="AlphaFoldDB" id="A0A1I7ZUH8"/>
<proteinExistence type="predicted"/>
<reference evidence="2" key="1">
    <citation type="submission" date="2016-11" db="UniProtKB">
        <authorList>
            <consortium name="WormBaseParasite"/>
        </authorList>
    </citation>
    <scope>IDENTIFICATION</scope>
</reference>
<accession>A0A1I7ZUH8</accession>
<keyword evidence="1" id="KW-1185">Reference proteome</keyword>
<dbReference type="Proteomes" id="UP000095287">
    <property type="component" value="Unplaced"/>
</dbReference>
<dbReference type="WBParaSite" id="L893_g29678.t1">
    <property type="protein sequence ID" value="L893_g29678.t1"/>
    <property type="gene ID" value="L893_g29678"/>
</dbReference>